<name>A0AAV9LUP7_9SOLN</name>
<dbReference type="SUPFAM" id="SSF52540">
    <property type="entry name" value="P-loop containing nucleoside triphosphate hydrolases"/>
    <property type="match status" value="1"/>
</dbReference>
<dbReference type="EMBL" id="JAWPEI010000004">
    <property type="protein sequence ID" value="KAK4729466.1"/>
    <property type="molecule type" value="Genomic_DNA"/>
</dbReference>
<gene>
    <name evidence="2" type="ORF">R3W88_022454</name>
</gene>
<dbReference type="PANTHER" id="PTHR19338:SF73">
    <property type="entry name" value="DISEASE RESISTANCE PROTEIN RGA2-LIKE"/>
    <property type="match status" value="1"/>
</dbReference>
<accession>A0AAV9LUP7</accession>
<organism evidence="2 3">
    <name type="scientific">Solanum pinnatisectum</name>
    <name type="common">tansyleaf nightshade</name>
    <dbReference type="NCBI Taxonomy" id="50273"/>
    <lineage>
        <taxon>Eukaryota</taxon>
        <taxon>Viridiplantae</taxon>
        <taxon>Streptophyta</taxon>
        <taxon>Embryophyta</taxon>
        <taxon>Tracheophyta</taxon>
        <taxon>Spermatophyta</taxon>
        <taxon>Magnoliopsida</taxon>
        <taxon>eudicotyledons</taxon>
        <taxon>Gunneridae</taxon>
        <taxon>Pentapetalae</taxon>
        <taxon>asterids</taxon>
        <taxon>lamiids</taxon>
        <taxon>Solanales</taxon>
        <taxon>Solanaceae</taxon>
        <taxon>Solanoideae</taxon>
        <taxon>Solaneae</taxon>
        <taxon>Solanum</taxon>
    </lineage>
</organism>
<dbReference type="AlphaFoldDB" id="A0AAV9LUP7"/>
<evidence type="ECO:0000313" key="2">
    <source>
        <dbReference type="EMBL" id="KAK4729466.1"/>
    </source>
</evidence>
<dbReference type="InterPro" id="IPR002182">
    <property type="entry name" value="NB-ARC"/>
</dbReference>
<dbReference type="GO" id="GO:0043531">
    <property type="term" value="F:ADP binding"/>
    <property type="evidence" value="ECO:0007669"/>
    <property type="project" value="InterPro"/>
</dbReference>
<protein>
    <recommendedName>
        <fullName evidence="1">NB-ARC domain-containing protein</fullName>
    </recommendedName>
</protein>
<proteinExistence type="predicted"/>
<feature type="domain" description="NB-ARC" evidence="1">
    <location>
        <begin position="71"/>
        <end position="151"/>
    </location>
</feature>
<evidence type="ECO:0000313" key="3">
    <source>
        <dbReference type="Proteomes" id="UP001311915"/>
    </source>
</evidence>
<dbReference type="PANTHER" id="PTHR19338">
    <property type="entry name" value="TRANSLOCASE OF INNER MITOCHONDRIAL MEMBRANE 13 HOMOLOG"/>
    <property type="match status" value="1"/>
</dbReference>
<dbReference type="Pfam" id="PF00931">
    <property type="entry name" value="NB-ARC"/>
    <property type="match status" value="1"/>
</dbReference>
<reference evidence="2 3" key="1">
    <citation type="submission" date="2023-10" db="EMBL/GenBank/DDBJ databases">
        <title>Genome-Wide Identification Analysis in wild type Solanum Pinnatisectum Reveals Some Genes Defensing Phytophthora Infestans.</title>
        <authorList>
            <person name="Sun C."/>
        </authorList>
    </citation>
    <scope>NUCLEOTIDE SEQUENCE [LARGE SCALE GENOMIC DNA]</scope>
    <source>
        <strain evidence="2">LQN</strain>
        <tissue evidence="2">Leaf</tissue>
    </source>
</reference>
<evidence type="ECO:0000259" key="1">
    <source>
        <dbReference type="Pfam" id="PF00931"/>
    </source>
</evidence>
<dbReference type="Proteomes" id="UP001311915">
    <property type="component" value="Unassembled WGS sequence"/>
</dbReference>
<sequence length="159" mass="17831">MDSIIVRDNGLLHLIFSLPITIKKIKLIKEDISNLHEKIPKNRGLTVLNSPKKPIESKSLTTDKIIVGFEEETNLILRKLTSGPADLDVILITSMPGLGKTTLAYKVYNDKSVSSHFDLRAWCTVDQGYAEKKLLDKFFNQVSDSNSKLSENIDVADKM</sequence>
<comment type="caution">
    <text evidence="2">The sequence shown here is derived from an EMBL/GenBank/DDBJ whole genome shotgun (WGS) entry which is preliminary data.</text>
</comment>
<dbReference type="Gene3D" id="3.40.50.300">
    <property type="entry name" value="P-loop containing nucleotide triphosphate hydrolases"/>
    <property type="match status" value="1"/>
</dbReference>
<keyword evidence="3" id="KW-1185">Reference proteome</keyword>
<dbReference type="InterPro" id="IPR027417">
    <property type="entry name" value="P-loop_NTPase"/>
</dbReference>